<protein>
    <submittedName>
        <fullName evidence="6">Carotenoid cleavage dioxygenase</fullName>
    </submittedName>
</protein>
<evidence type="ECO:0000256" key="4">
    <source>
        <dbReference type="ARBA" id="ARBA00023004"/>
    </source>
</evidence>
<dbReference type="GO" id="GO:0046872">
    <property type="term" value="F:metal ion binding"/>
    <property type="evidence" value="ECO:0007669"/>
    <property type="project" value="UniProtKB-KW"/>
</dbReference>
<evidence type="ECO:0000313" key="7">
    <source>
        <dbReference type="Proteomes" id="UP000584867"/>
    </source>
</evidence>
<dbReference type="Pfam" id="PF03055">
    <property type="entry name" value="RPE65"/>
    <property type="match status" value="1"/>
</dbReference>
<evidence type="ECO:0000256" key="1">
    <source>
        <dbReference type="ARBA" id="ARBA00006787"/>
    </source>
</evidence>
<gene>
    <name evidence="6" type="ORF">HDF15_001029</name>
</gene>
<dbReference type="PANTHER" id="PTHR10543:SF89">
    <property type="entry name" value="CAROTENOID 9,10(9',10')-CLEAVAGE DIOXYGENASE 1"/>
    <property type="match status" value="1"/>
</dbReference>
<accession>A0A7W7ZN85</accession>
<feature type="binding site" evidence="5">
    <location>
        <position position="164"/>
    </location>
    <ligand>
        <name>Fe cation</name>
        <dbReference type="ChEBI" id="CHEBI:24875"/>
        <note>catalytic</note>
    </ligand>
</feature>
<feature type="binding site" evidence="5">
    <location>
        <position position="275"/>
    </location>
    <ligand>
        <name>Fe cation</name>
        <dbReference type="ChEBI" id="CHEBI:24875"/>
        <note>catalytic</note>
    </ligand>
</feature>
<dbReference type="EMBL" id="JACHIO010000003">
    <property type="protein sequence ID" value="MBB5062699.1"/>
    <property type="molecule type" value="Genomic_DNA"/>
</dbReference>
<comment type="caution">
    <text evidence="6">The sequence shown here is derived from an EMBL/GenBank/DDBJ whole genome shotgun (WGS) entry which is preliminary data.</text>
</comment>
<dbReference type="RefSeq" id="WP_184253298.1">
    <property type="nucleotide sequence ID" value="NZ_JACHIO010000003.1"/>
</dbReference>
<dbReference type="PANTHER" id="PTHR10543">
    <property type="entry name" value="BETA-CAROTENE DIOXYGENASE"/>
    <property type="match status" value="1"/>
</dbReference>
<comment type="cofactor">
    <cofactor evidence="5">
        <name>Fe(2+)</name>
        <dbReference type="ChEBI" id="CHEBI:29033"/>
    </cofactor>
    <text evidence="5">Binds 1 Fe(2+) ion per subunit.</text>
</comment>
<keyword evidence="3" id="KW-0560">Oxidoreductase</keyword>
<dbReference type="GO" id="GO:0016121">
    <property type="term" value="P:carotene catabolic process"/>
    <property type="evidence" value="ECO:0007669"/>
    <property type="project" value="TreeGrafter"/>
</dbReference>
<dbReference type="Proteomes" id="UP000584867">
    <property type="component" value="Unassembled WGS sequence"/>
</dbReference>
<proteinExistence type="inferred from homology"/>
<evidence type="ECO:0000256" key="2">
    <source>
        <dbReference type="ARBA" id="ARBA00022723"/>
    </source>
</evidence>
<evidence type="ECO:0000313" key="6">
    <source>
        <dbReference type="EMBL" id="MBB5062699.1"/>
    </source>
</evidence>
<keyword evidence="4 5" id="KW-0408">Iron</keyword>
<keyword evidence="2 5" id="KW-0479">Metal-binding</keyword>
<organism evidence="6 7">
    <name type="scientific">Granulicella mallensis</name>
    <dbReference type="NCBI Taxonomy" id="940614"/>
    <lineage>
        <taxon>Bacteria</taxon>
        <taxon>Pseudomonadati</taxon>
        <taxon>Acidobacteriota</taxon>
        <taxon>Terriglobia</taxon>
        <taxon>Terriglobales</taxon>
        <taxon>Acidobacteriaceae</taxon>
        <taxon>Granulicella</taxon>
    </lineage>
</organism>
<evidence type="ECO:0000256" key="3">
    <source>
        <dbReference type="ARBA" id="ARBA00023002"/>
    </source>
</evidence>
<sequence length="453" mass="50294">MPVLEDSVSHLSHTNRFLRGNFAPVTVETTAFDLPVKGKIPEELEGRLLRIGPNPIGMPQEEHYHWFTGTGMAHGLRLRSGKAEWYRNRFVVDGFNASALGRPDLRGPRNGDGKNVANTNILDMGGRTYAIVEAGGLPVELTYTLESVARSNLGGTLEHGFVAHPKLDPSTGQLLAVSYEPQLEALTYMVVDPDGRAEARASIPAPHRPMVHDMAFTPTWVIVLDLPVTFNPARMSSGLPFAWNPERTPRLGLLPRNGDVKQMRWVEAPSCYVFHVMNAFDDGSAVVMDVVRHPRTLDKEHHGPGEGISKLVRWRISLLTGKLTETVLEERGCEFPRFNDEFGGKEYRFGYTAATDEEFQFGPAFKHDVSTGRTEVHDYGPGRATLEPVFIARKGAIEEDDGWVMSYVYNAERNASDVVILDAKAFSEKPVASISLPVRVPFGFHGNWVPDHI</sequence>
<dbReference type="GO" id="GO:0010436">
    <property type="term" value="F:carotenoid dioxygenase activity"/>
    <property type="evidence" value="ECO:0007669"/>
    <property type="project" value="TreeGrafter"/>
</dbReference>
<name>A0A7W7ZN85_9BACT</name>
<dbReference type="AlphaFoldDB" id="A0A7W7ZN85"/>
<evidence type="ECO:0000256" key="5">
    <source>
        <dbReference type="PIRSR" id="PIRSR604294-1"/>
    </source>
</evidence>
<dbReference type="InterPro" id="IPR004294">
    <property type="entry name" value="Carotenoid_Oase"/>
</dbReference>
<comment type="similarity">
    <text evidence="1">Belongs to the carotenoid oxygenase family.</text>
</comment>
<feature type="binding site" evidence="5">
    <location>
        <position position="212"/>
    </location>
    <ligand>
        <name>Fe cation</name>
        <dbReference type="ChEBI" id="CHEBI:24875"/>
        <note>catalytic</note>
    </ligand>
</feature>
<feature type="binding site" evidence="5">
    <location>
        <position position="445"/>
    </location>
    <ligand>
        <name>Fe cation</name>
        <dbReference type="ChEBI" id="CHEBI:24875"/>
        <note>catalytic</note>
    </ligand>
</feature>
<reference evidence="6 7" key="1">
    <citation type="submission" date="2020-08" db="EMBL/GenBank/DDBJ databases">
        <title>Genomic Encyclopedia of Type Strains, Phase IV (KMG-V): Genome sequencing to study the core and pangenomes of soil and plant-associated prokaryotes.</title>
        <authorList>
            <person name="Whitman W."/>
        </authorList>
    </citation>
    <scope>NUCLEOTIDE SEQUENCE [LARGE SCALE GENOMIC DNA]</scope>
    <source>
        <strain evidence="6 7">X5P3</strain>
    </source>
</reference>
<keyword evidence="6" id="KW-0223">Dioxygenase</keyword>